<evidence type="ECO:0000313" key="2">
    <source>
        <dbReference type="WBParaSite" id="PS1159_v2.g987.t1"/>
    </source>
</evidence>
<evidence type="ECO:0000313" key="1">
    <source>
        <dbReference type="Proteomes" id="UP000887580"/>
    </source>
</evidence>
<protein>
    <submittedName>
        <fullName evidence="2">Uncharacterized protein</fullName>
    </submittedName>
</protein>
<sequence>MTAESGLKTPATNGTTGNNDEEVVAHHVHDQILQMQKELECAKEEVKNYKKAAAIAKKEADDFQVVLDEEKRRSKNRIADLQKENFALSDEVEKLKQCGGSGDSKRQKFTDDLGEDGIAANTINSLRRQLKQLGEQYAKAICEIE</sequence>
<name>A0AC35GYI3_9BILA</name>
<dbReference type="WBParaSite" id="PS1159_v2.g987.t1">
    <property type="protein sequence ID" value="PS1159_v2.g987.t1"/>
    <property type="gene ID" value="PS1159_v2.g987"/>
</dbReference>
<reference evidence="2" key="1">
    <citation type="submission" date="2022-11" db="UniProtKB">
        <authorList>
            <consortium name="WormBaseParasite"/>
        </authorList>
    </citation>
    <scope>IDENTIFICATION</scope>
</reference>
<accession>A0AC35GYI3</accession>
<proteinExistence type="predicted"/>
<dbReference type="Proteomes" id="UP000887580">
    <property type="component" value="Unplaced"/>
</dbReference>
<organism evidence="1 2">
    <name type="scientific">Panagrolaimus sp. PS1159</name>
    <dbReference type="NCBI Taxonomy" id="55785"/>
    <lineage>
        <taxon>Eukaryota</taxon>
        <taxon>Metazoa</taxon>
        <taxon>Ecdysozoa</taxon>
        <taxon>Nematoda</taxon>
        <taxon>Chromadorea</taxon>
        <taxon>Rhabditida</taxon>
        <taxon>Tylenchina</taxon>
        <taxon>Panagrolaimomorpha</taxon>
        <taxon>Panagrolaimoidea</taxon>
        <taxon>Panagrolaimidae</taxon>
        <taxon>Panagrolaimus</taxon>
    </lineage>
</organism>